<feature type="binding site" evidence="2">
    <location>
        <position position="350"/>
    </location>
    <ligand>
        <name>Zn(2+)</name>
        <dbReference type="ChEBI" id="CHEBI:29105"/>
    </ligand>
</feature>
<feature type="binding site" evidence="2">
    <location>
        <position position="396"/>
    </location>
    <ligand>
        <name>Zn(2+)</name>
        <dbReference type="ChEBI" id="CHEBI:29105"/>
    </ligand>
</feature>
<dbReference type="GeneID" id="20328110"/>
<evidence type="ECO:0000256" key="1">
    <source>
        <dbReference type="ARBA" id="ARBA00007179"/>
    </source>
</evidence>
<dbReference type="OrthoDB" id="10257263at2759"/>
<accession>A0A075AEH1</accession>
<proteinExistence type="inferred from homology"/>
<dbReference type="PANTHER" id="PTHR12736">
    <property type="entry name" value="LANC-LIKE PROTEIN"/>
    <property type="match status" value="1"/>
</dbReference>
<dbReference type="EMBL" id="KL596740">
    <property type="protein sequence ID" value="KER26709.1"/>
    <property type="molecule type" value="Genomic_DNA"/>
</dbReference>
<name>A0A075AEH1_OPIVI</name>
<evidence type="ECO:0008006" key="5">
    <source>
        <dbReference type="Google" id="ProtNLM"/>
    </source>
</evidence>
<dbReference type="PRINTS" id="PR01950">
    <property type="entry name" value="LANCSUPER"/>
</dbReference>
<dbReference type="SMART" id="SM01260">
    <property type="entry name" value="LANC_like"/>
    <property type="match status" value="1"/>
</dbReference>
<dbReference type="InterPro" id="IPR007822">
    <property type="entry name" value="LANC-like"/>
</dbReference>
<keyword evidence="4" id="KW-1185">Reference proteome</keyword>
<keyword evidence="2" id="KW-0479">Metal-binding</keyword>
<reference evidence="3 4" key="1">
    <citation type="submission" date="2013-11" db="EMBL/GenBank/DDBJ databases">
        <title>Opisthorchis viverrini - life in the bile duct.</title>
        <authorList>
            <person name="Young N.D."/>
            <person name="Nagarajan N."/>
            <person name="Lin S.J."/>
            <person name="Korhonen P.K."/>
            <person name="Jex A.R."/>
            <person name="Hall R.S."/>
            <person name="Safavi-Hemami H."/>
            <person name="Kaewkong W."/>
            <person name="Bertrand D."/>
            <person name="Gao S."/>
            <person name="Seet Q."/>
            <person name="Wongkham S."/>
            <person name="Teh B.T."/>
            <person name="Wongkham C."/>
            <person name="Intapan P.M."/>
            <person name="Maleewong W."/>
            <person name="Yang X."/>
            <person name="Hu M."/>
            <person name="Wang Z."/>
            <person name="Hofmann A."/>
            <person name="Sternberg P.W."/>
            <person name="Tan P."/>
            <person name="Wang J."/>
            <person name="Gasser R.B."/>
        </authorList>
    </citation>
    <scope>NUCLEOTIDE SEQUENCE [LARGE SCALE GENOMIC DNA]</scope>
</reference>
<sequence length="800" mass="89980">LSNLPVILCRYFGHCGHTLTVRTTRLPTSIQSIFVNHRRTAHSFYLHQPTPMVDVSDDRHFTNPFDAWNEHFKVDDEWKRSLSEKILGLVNKLSEEASNLSSSDISMYTGLAGIGLFFLKLSRAPAAFIDHATREDARNFAQKITRRCLRHLDTDRLHKNISVFTSSVGALCLAAMDESDPAAAEKYLEQILACAKFACNLNSSMPDEALYGRSGYISALLTLGRGNRQIPADVVAGVVDSVLQSGLRTAKRYQSDGIYRDLMRHSNLAMPPLMYEWHDKTYLGGAHGFAGILLTLIKVHQLYPNALSDKSMHELVLPTVHWMGELQMSSGNWPSSLGRSMGNDVLVHWCHGATGVVPLMLAAYQLTGEKVYLTRAIRGGEAIWARGLLYKGCGLCHGSAGSGYALLDLHRVTKDPKYLYKAAKFAEWCTDCFKNRTRVADRPYSLFEGLAGTLYFLVDILEPSEARFPLLSAPLQNSLIRNRFLVRWLTGKSLNLLTGRSMVRTRPLLLDFCCLGLGNLAVFQPSCTCRVAWQLGTERVLQLNDFFLEKGFVLPYVTVIYTAARHQVIPSFGMRFAPTKCKLMLVDDIDKVFRRKVILEKLWGSCFFVQQHQVIPSFGMYFAPTKCELMHADVQSLNTPLTIQGGVLDVVECVTYLGSRISADYCVTDEVNAPICKARAAFASLRHLWRQDGLSLSLKGRVYQAIVRAVLLRPIRAAELRRLQVFDNRCLRTIARMGWRQRTCNEAVRKRVFGWLKNVSSTRSCVGLDMCCVCRTIVCRRERCFPCPIQSDVNREVANS</sequence>
<dbReference type="SUPFAM" id="SSF158745">
    <property type="entry name" value="LanC-like"/>
    <property type="match status" value="1"/>
</dbReference>
<dbReference type="RefSeq" id="XP_009169546.1">
    <property type="nucleotide sequence ID" value="XM_009171282.1"/>
</dbReference>
<dbReference type="Pfam" id="PF05147">
    <property type="entry name" value="LANC_like"/>
    <property type="match status" value="1"/>
</dbReference>
<dbReference type="CDD" id="cd04794">
    <property type="entry name" value="euk_LANCL"/>
    <property type="match status" value="1"/>
</dbReference>
<organism evidence="3 4">
    <name type="scientific">Opisthorchis viverrini</name>
    <name type="common">Southeast Asian liver fluke</name>
    <dbReference type="NCBI Taxonomy" id="6198"/>
    <lineage>
        <taxon>Eukaryota</taxon>
        <taxon>Metazoa</taxon>
        <taxon>Spiralia</taxon>
        <taxon>Lophotrochozoa</taxon>
        <taxon>Platyhelminthes</taxon>
        <taxon>Trematoda</taxon>
        <taxon>Digenea</taxon>
        <taxon>Opisthorchiida</taxon>
        <taxon>Opisthorchiata</taxon>
        <taxon>Opisthorchiidae</taxon>
        <taxon>Opisthorchis</taxon>
    </lineage>
</organism>
<protein>
    <recommendedName>
        <fullName evidence="5">Lanthionine synthetase C-like protein</fullName>
    </recommendedName>
</protein>
<feature type="non-terminal residue" evidence="3">
    <location>
        <position position="1"/>
    </location>
</feature>
<dbReference type="InterPro" id="IPR012341">
    <property type="entry name" value="6hp_glycosidase-like_sf"/>
</dbReference>
<evidence type="ECO:0000313" key="4">
    <source>
        <dbReference type="Proteomes" id="UP000054324"/>
    </source>
</evidence>
<dbReference type="Proteomes" id="UP000054324">
    <property type="component" value="Unassembled WGS sequence"/>
</dbReference>
<evidence type="ECO:0000256" key="2">
    <source>
        <dbReference type="PIRSR" id="PIRSR607822-1"/>
    </source>
</evidence>
<evidence type="ECO:0000313" key="3">
    <source>
        <dbReference type="EMBL" id="KER26709.1"/>
    </source>
</evidence>
<dbReference type="GO" id="GO:0005886">
    <property type="term" value="C:plasma membrane"/>
    <property type="evidence" value="ECO:0007669"/>
    <property type="project" value="TreeGrafter"/>
</dbReference>
<dbReference type="InterPro" id="IPR020464">
    <property type="entry name" value="LanC-like_prot_euk"/>
</dbReference>
<dbReference type="GO" id="GO:0005975">
    <property type="term" value="P:carbohydrate metabolic process"/>
    <property type="evidence" value="ECO:0007669"/>
    <property type="project" value="InterPro"/>
</dbReference>
<dbReference type="CTD" id="20328110"/>
<dbReference type="GO" id="GO:0031179">
    <property type="term" value="P:peptide modification"/>
    <property type="evidence" value="ECO:0007669"/>
    <property type="project" value="InterPro"/>
</dbReference>
<gene>
    <name evidence="3" type="ORF">T265_13943</name>
</gene>
<dbReference type="PANTHER" id="PTHR12736:SF21">
    <property type="entry name" value="LANC-LIKE PROTEIN 2"/>
    <property type="match status" value="1"/>
</dbReference>
<dbReference type="KEGG" id="ovi:T265_13943"/>
<dbReference type="Gene3D" id="1.50.10.10">
    <property type="match status" value="1"/>
</dbReference>
<dbReference type="AlphaFoldDB" id="A0A075AEH1"/>
<dbReference type="PRINTS" id="PR01951">
    <property type="entry name" value="LANCEUKARYTE"/>
</dbReference>
<keyword evidence="2" id="KW-0862">Zinc</keyword>
<dbReference type="GO" id="GO:0046872">
    <property type="term" value="F:metal ion binding"/>
    <property type="evidence" value="ECO:0007669"/>
    <property type="project" value="UniProtKB-KW"/>
</dbReference>
<feature type="binding site" evidence="2">
    <location>
        <position position="397"/>
    </location>
    <ligand>
        <name>Zn(2+)</name>
        <dbReference type="ChEBI" id="CHEBI:29105"/>
    </ligand>
</feature>
<comment type="similarity">
    <text evidence="1">Belongs to the LanC-like protein family.</text>
</comment>